<dbReference type="Pfam" id="PF00055">
    <property type="entry name" value="Laminin_N"/>
    <property type="match status" value="1"/>
</dbReference>
<dbReference type="PANTHER" id="PTHR10574:SF28">
    <property type="entry name" value="NETRIN-G1"/>
    <property type="match status" value="1"/>
</dbReference>
<keyword evidence="1" id="KW-1015">Disulfide bond</keyword>
<keyword evidence="6" id="KW-1185">Reference proteome</keyword>
<feature type="region of interest" description="Disordered" evidence="3">
    <location>
        <begin position="145"/>
        <end position="216"/>
    </location>
</feature>
<proteinExistence type="predicted"/>
<evidence type="ECO:0000313" key="6">
    <source>
        <dbReference type="Proteomes" id="UP001591681"/>
    </source>
</evidence>
<accession>A0ABD1JEI7</accession>
<protein>
    <recommendedName>
        <fullName evidence="4">Laminin N-terminal domain-containing protein</fullName>
    </recommendedName>
</protein>
<dbReference type="InterPro" id="IPR050440">
    <property type="entry name" value="Laminin/Netrin_ECM"/>
</dbReference>
<evidence type="ECO:0000256" key="2">
    <source>
        <dbReference type="ARBA" id="ARBA00023292"/>
    </source>
</evidence>
<keyword evidence="2" id="KW-0424">Laminin EGF-like domain</keyword>
<feature type="compositionally biased region" description="Basic residues" evidence="3">
    <location>
        <begin position="183"/>
        <end position="203"/>
    </location>
</feature>
<sequence length="216" mass="24455">MMTAVIHKENPYMCNNECDATTEELAHPPELMFDTEGRNPSTFWQSTSWRSYPKKLLVNITLSWNKTIELTDDIIITFRVRPPRADGAGEVAGLRAQLAAVPVLRHRLPGGLHHGAQDGAGHLAEHAARHHLHRGVLARLRVEERQDGALRDQGPLRPVRRPAPPQHGLPLRPAGHHQEPARLLHRHRPAHPPHEARHRRHHGGREQPVPLLLRHL</sequence>
<dbReference type="Gene3D" id="2.60.120.260">
    <property type="entry name" value="Galactose-binding domain-like"/>
    <property type="match status" value="1"/>
</dbReference>
<dbReference type="Proteomes" id="UP001591681">
    <property type="component" value="Unassembled WGS sequence"/>
</dbReference>
<evidence type="ECO:0000259" key="4">
    <source>
        <dbReference type="Pfam" id="PF00055"/>
    </source>
</evidence>
<dbReference type="AlphaFoldDB" id="A0ABD1JEI7"/>
<comment type="caution">
    <text evidence="5">The sequence shown here is derived from an EMBL/GenBank/DDBJ whole genome shotgun (WGS) entry which is preliminary data.</text>
</comment>
<dbReference type="InterPro" id="IPR008211">
    <property type="entry name" value="Laminin_N"/>
</dbReference>
<evidence type="ECO:0000313" key="5">
    <source>
        <dbReference type="EMBL" id="KAL2085562.1"/>
    </source>
</evidence>
<name>A0ABD1JEI7_9TELE</name>
<feature type="domain" description="Laminin N-terminal" evidence="4">
    <location>
        <begin position="10"/>
        <end position="84"/>
    </location>
</feature>
<organism evidence="5 6">
    <name type="scientific">Coilia grayii</name>
    <name type="common">Gray's grenadier anchovy</name>
    <dbReference type="NCBI Taxonomy" id="363190"/>
    <lineage>
        <taxon>Eukaryota</taxon>
        <taxon>Metazoa</taxon>
        <taxon>Chordata</taxon>
        <taxon>Craniata</taxon>
        <taxon>Vertebrata</taxon>
        <taxon>Euteleostomi</taxon>
        <taxon>Actinopterygii</taxon>
        <taxon>Neopterygii</taxon>
        <taxon>Teleostei</taxon>
        <taxon>Clupei</taxon>
        <taxon>Clupeiformes</taxon>
        <taxon>Clupeoidei</taxon>
        <taxon>Engraulidae</taxon>
        <taxon>Coilinae</taxon>
        <taxon>Coilia</taxon>
    </lineage>
</organism>
<dbReference type="EMBL" id="JBHFQA010000016">
    <property type="protein sequence ID" value="KAL2085562.1"/>
    <property type="molecule type" value="Genomic_DNA"/>
</dbReference>
<dbReference type="PANTHER" id="PTHR10574">
    <property type="entry name" value="NETRIN/LAMININ-RELATED"/>
    <property type="match status" value="1"/>
</dbReference>
<reference evidence="5 6" key="1">
    <citation type="submission" date="2024-09" db="EMBL/GenBank/DDBJ databases">
        <title>A chromosome-level genome assembly of Gray's grenadier anchovy, Coilia grayii.</title>
        <authorList>
            <person name="Fu Z."/>
        </authorList>
    </citation>
    <scope>NUCLEOTIDE SEQUENCE [LARGE SCALE GENOMIC DNA]</scope>
    <source>
        <strain evidence="5">G4</strain>
        <tissue evidence="5">Muscle</tissue>
    </source>
</reference>
<evidence type="ECO:0000256" key="1">
    <source>
        <dbReference type="ARBA" id="ARBA00023157"/>
    </source>
</evidence>
<gene>
    <name evidence="5" type="ORF">ACEWY4_018882</name>
</gene>
<evidence type="ECO:0000256" key="3">
    <source>
        <dbReference type="SAM" id="MobiDB-lite"/>
    </source>
</evidence>